<dbReference type="GO" id="GO:0004497">
    <property type="term" value="F:monooxygenase activity"/>
    <property type="evidence" value="ECO:0007669"/>
    <property type="project" value="UniProtKB-KW"/>
</dbReference>
<dbReference type="PANTHER" id="PTHR46865">
    <property type="entry name" value="OXIDOREDUCTASE-RELATED"/>
    <property type="match status" value="1"/>
</dbReference>
<dbReference type="SUPFAM" id="SSF51905">
    <property type="entry name" value="FAD/NAD(P)-binding domain"/>
    <property type="match status" value="1"/>
</dbReference>
<dbReference type="Proteomes" id="UP000613193">
    <property type="component" value="Unassembled WGS sequence"/>
</dbReference>
<dbReference type="RefSeq" id="WP_200065734.1">
    <property type="nucleotide sequence ID" value="NZ_JAEHFW010000001.1"/>
</dbReference>
<organism evidence="2 3">
    <name type="scientific">Mucilaginibacter segetis</name>
    <dbReference type="NCBI Taxonomy" id="2793071"/>
    <lineage>
        <taxon>Bacteria</taxon>
        <taxon>Pseudomonadati</taxon>
        <taxon>Bacteroidota</taxon>
        <taxon>Sphingobacteriia</taxon>
        <taxon>Sphingobacteriales</taxon>
        <taxon>Sphingobacteriaceae</taxon>
        <taxon>Mucilaginibacter</taxon>
    </lineage>
</organism>
<dbReference type="Gene3D" id="3.50.50.60">
    <property type="entry name" value="FAD/NAD(P)-binding domain"/>
    <property type="match status" value="1"/>
</dbReference>
<dbReference type="Pfam" id="PF01494">
    <property type="entry name" value="FAD_binding_3"/>
    <property type="match status" value="1"/>
</dbReference>
<dbReference type="InterPro" id="IPR051704">
    <property type="entry name" value="FAD_aromatic-hydroxylase"/>
</dbReference>
<gene>
    <name evidence="2" type="ORF">I5M19_08285</name>
</gene>
<dbReference type="GO" id="GO:0071949">
    <property type="term" value="F:FAD binding"/>
    <property type="evidence" value="ECO:0007669"/>
    <property type="project" value="InterPro"/>
</dbReference>
<dbReference type="PRINTS" id="PR00420">
    <property type="entry name" value="RNGMNOXGNASE"/>
</dbReference>
<dbReference type="Gene3D" id="3.30.9.10">
    <property type="entry name" value="D-Amino Acid Oxidase, subunit A, domain 2"/>
    <property type="match status" value="1"/>
</dbReference>
<dbReference type="InterPro" id="IPR036188">
    <property type="entry name" value="FAD/NAD-bd_sf"/>
</dbReference>
<protein>
    <submittedName>
        <fullName evidence="2">FAD-dependent monooxygenase</fullName>
    </submittedName>
</protein>
<feature type="domain" description="FAD-binding" evidence="1">
    <location>
        <begin position="3"/>
        <end position="328"/>
    </location>
</feature>
<dbReference type="PANTHER" id="PTHR46865:SF2">
    <property type="entry name" value="MONOOXYGENASE"/>
    <property type="match status" value="1"/>
</dbReference>
<reference evidence="2" key="1">
    <citation type="submission" date="2020-12" db="EMBL/GenBank/DDBJ databases">
        <title>Bacterial novel species Mucilaginibacter sp. SD-g isolated from soil.</title>
        <authorList>
            <person name="Jung H.-Y."/>
        </authorList>
    </citation>
    <scope>NUCLEOTIDE SEQUENCE</scope>
    <source>
        <strain evidence="2">SD-g</strain>
    </source>
</reference>
<keyword evidence="3" id="KW-1185">Reference proteome</keyword>
<evidence type="ECO:0000313" key="2">
    <source>
        <dbReference type="EMBL" id="MBK0379300.1"/>
    </source>
</evidence>
<keyword evidence="2" id="KW-0503">Monooxygenase</keyword>
<proteinExistence type="predicted"/>
<keyword evidence="2" id="KW-0560">Oxidoreductase</keyword>
<dbReference type="EMBL" id="JAEHFW010000001">
    <property type="protein sequence ID" value="MBK0379300.1"/>
    <property type="molecule type" value="Genomic_DNA"/>
</dbReference>
<evidence type="ECO:0000259" key="1">
    <source>
        <dbReference type="Pfam" id="PF01494"/>
    </source>
</evidence>
<sequence>MKNVLISGASIAGLSTAWWMSHLGYQVTVVELAAAPRTAGGAVDIRDQVVETVKRMGIYDALKAASLHVERMEFKYPDDTTAWSMVMPEETDGIEIERDQFVDIMLSRLQQVTFLFNNSITAIQDSLVTFKDGQQGSFDLILGCDGIHSTVRTLIFGPEAEYSQFLNAYFSISIVPKLLVPEKTMQAYNEPDKAVMLNAYNGKTDIIFCYYAEQELDYNYRKDQRHRIIEQFQTVGWRSAELLQEIQASDNFYFDKFCQIHMPCWTQGRVALIGDAGYCASPAAGMGASLSIAGAEALADALLAHGYDHEKAFETYNANLRSFVEQVQATARRNIQENFILRTEEAIRQRNQEGFGF</sequence>
<comment type="caution">
    <text evidence="2">The sequence shown here is derived from an EMBL/GenBank/DDBJ whole genome shotgun (WGS) entry which is preliminary data.</text>
</comment>
<accession>A0A934UMR5</accession>
<dbReference type="AlphaFoldDB" id="A0A934UMR5"/>
<dbReference type="InterPro" id="IPR002938">
    <property type="entry name" value="FAD-bd"/>
</dbReference>
<name>A0A934UMR5_9SPHI</name>
<evidence type="ECO:0000313" key="3">
    <source>
        <dbReference type="Proteomes" id="UP000613193"/>
    </source>
</evidence>